<comment type="caution">
    <text evidence="2">The sequence shown here is derived from an EMBL/GenBank/DDBJ whole genome shotgun (WGS) entry which is preliminary data.</text>
</comment>
<evidence type="ECO:0000313" key="2">
    <source>
        <dbReference type="EMBL" id="KAL2833769.1"/>
    </source>
</evidence>
<reference evidence="2 3" key="1">
    <citation type="submission" date="2024-07" db="EMBL/GenBank/DDBJ databases">
        <title>Section-level genome sequencing and comparative genomics of Aspergillus sections Usti and Cavernicolus.</title>
        <authorList>
            <consortium name="Lawrence Berkeley National Laboratory"/>
            <person name="Nybo J.L."/>
            <person name="Vesth T.C."/>
            <person name="Theobald S."/>
            <person name="Frisvad J.C."/>
            <person name="Larsen T.O."/>
            <person name="Kjaerboelling I."/>
            <person name="Rothschild-Mancinelli K."/>
            <person name="Lyhne E.K."/>
            <person name="Kogle M.E."/>
            <person name="Barry K."/>
            <person name="Clum A."/>
            <person name="Na H."/>
            <person name="Ledsgaard L."/>
            <person name="Lin J."/>
            <person name="Lipzen A."/>
            <person name="Kuo A."/>
            <person name="Riley R."/>
            <person name="Mondo S."/>
            <person name="LaButti K."/>
            <person name="Haridas S."/>
            <person name="Pangalinan J."/>
            <person name="Salamov A.A."/>
            <person name="Simmons B.A."/>
            <person name="Magnuson J.K."/>
            <person name="Chen J."/>
            <person name="Drula E."/>
            <person name="Henrissat B."/>
            <person name="Wiebenga A."/>
            <person name="Lubbers R.J."/>
            <person name="Gomes A.C."/>
            <person name="Makela M.R."/>
            <person name="Stajich J."/>
            <person name="Grigoriev I.V."/>
            <person name="Mortensen U.H."/>
            <person name="De vries R.P."/>
            <person name="Baker S.E."/>
            <person name="Andersen M.R."/>
        </authorList>
    </citation>
    <scope>NUCLEOTIDE SEQUENCE [LARGE SCALE GENOMIC DNA]</scope>
    <source>
        <strain evidence="2 3">CBS 600.67</strain>
    </source>
</reference>
<gene>
    <name evidence="2" type="ORF">BDW59DRAFT_156571</name>
</gene>
<dbReference type="Gene3D" id="1.25.40.10">
    <property type="entry name" value="Tetratricopeptide repeat domain"/>
    <property type="match status" value="3"/>
</dbReference>
<protein>
    <submittedName>
        <fullName evidence="2">CHAT domain-containing protein</fullName>
    </submittedName>
</protein>
<dbReference type="EMBL" id="JBFXLS010000003">
    <property type="protein sequence ID" value="KAL2833769.1"/>
    <property type="molecule type" value="Genomic_DNA"/>
</dbReference>
<evidence type="ECO:0000259" key="1">
    <source>
        <dbReference type="Pfam" id="PF12770"/>
    </source>
</evidence>
<evidence type="ECO:0000313" key="3">
    <source>
        <dbReference type="Proteomes" id="UP001610335"/>
    </source>
</evidence>
<dbReference type="PANTHER" id="PTHR19959:SF119">
    <property type="entry name" value="FUNGAL LIPASE-LIKE DOMAIN-CONTAINING PROTEIN"/>
    <property type="match status" value="1"/>
</dbReference>
<name>A0ABR4J156_9EURO</name>
<dbReference type="InterPro" id="IPR024983">
    <property type="entry name" value="CHAT_dom"/>
</dbReference>
<organism evidence="2 3">
    <name type="scientific">Aspergillus cavernicola</name>
    <dbReference type="NCBI Taxonomy" id="176166"/>
    <lineage>
        <taxon>Eukaryota</taxon>
        <taxon>Fungi</taxon>
        <taxon>Dikarya</taxon>
        <taxon>Ascomycota</taxon>
        <taxon>Pezizomycotina</taxon>
        <taxon>Eurotiomycetes</taxon>
        <taxon>Eurotiomycetidae</taxon>
        <taxon>Eurotiales</taxon>
        <taxon>Aspergillaceae</taxon>
        <taxon>Aspergillus</taxon>
        <taxon>Aspergillus subgen. Nidulantes</taxon>
    </lineage>
</organism>
<feature type="domain" description="CHAT" evidence="1">
    <location>
        <begin position="1434"/>
        <end position="1708"/>
    </location>
</feature>
<dbReference type="SUPFAM" id="SSF48452">
    <property type="entry name" value="TPR-like"/>
    <property type="match status" value="1"/>
</dbReference>
<accession>A0ABR4J156</accession>
<sequence length="1825" mass="203915">MGCNSLDKGVDDARLAVAALSPDDPDYADKLIELAQRFDERYGETGELSDLDQMIEIGRLIVEVSAADTPDYPENLRYYGTLLGTRFQERHETEDLQLAIETTQAALETMPKDHPSRAATLNDIALWCEIGYQATGEIEYIHSAVKFAKLAVAATPRSDPDSPVYLVNLEDFLTTRYNQLQGLEDIDAAIEAVEPAIRHMPSNHTDRGDMLNNLGRWLHERFSRTGSIDNIHRAVEHMKSALETTSNDDSGSRRRKYLMNLVINLQEIFDQTDSPEDLSHLLLAAQELISSMTDDDPERADHLDNLAIWHEKQFRRTREIEDVNRAIEFGRQAVASATNDSETCLYASHLALYLGIRFGETGCTSDIDQAIELAMSNVEASRGEDRFRYIHHFIRILWTRFRIAKTAEDITKGIMLAKDLLDTLPAEHQDRQKYRGLLSELLWVRFQNLGDPSDLDEYVDTLDTILDNGPTLPNGPGWVRASIEVGTELIKSFASGWNSEDLDRAISVYVKLAASIPHTNPYLGPILITLASWSEAKYDASKDLEDLDKSIEVSTSAAKVTEHGDDHEHIEYLGILGTHLHKRFQHTGLIDDLERGIKVTREAIEASLPTDDFRHGHLSNLAIYLRVRFEQGGNTNDLDEALRIASLAIETSPEHGPDRFACQITLSDLLNFQYRRFGEIDYLNQGIALLDLAAQGLPKNDLQWANCLNSLGNKLAARYRATGQVQDLIRSIESYEAALTGQREDSHDTTISGNLALAVEQLFQDTGDIGHLNKALQTITTAVEATRDGNVTKAPKLNNMAVILIRRFDQTGDIQDIDNAVVCIERAQKLTPENHINQISWLFTLGDAVSRRFQRTNDVADLNRAIHLSQSAIRLLASNDPERPRALHNLAGRLGLRFEHSQDIDALHEALEASSEAVKAMPVNDIYRPMALAEYSNLLEHRYDRLGSVEDLNQAIGLIQQAVDTTLSDNIQRPNYLMQLANKLKVRFERTGGIEDIDRAIEICRISVDTTPANNPDRPRRLGALANALGAGFQRTRNIETLNESVKALTEAAESATNSLFRRAILHSNLANILQQRYDALGDEADLNHAIGLLDAAIEYIPSSHDNGHRIFNSLAGLSISHFRHSGLIQDLDKACEITLRGSEETPANHPNKAIYLRNLGLFLTWRFENTSASEDLNRCVEVLKEGWSCKNARPTVRADCAVLLGVMLAADARWKEAVVFCRAGLALLPMISLLSLSNSDKQHMLVRFNGVATMAAATALNSGETTHEALELLELGRGVIASLLLDMRTDISDLADRLPDLANQFLNIRGALDTPEDTRFSATTSESSAWELRSKERREKEEKFHDICDRIRSEDGFENFLRPPTAEQMMAAASLGNIVVINVNPIRSDAFIITPKGIMTIALPKLDFEQAENIAQKLQTPPMYGNHMISWILEWAWDVVAEPCLEALNIHEPPTEDSMARIWWVLTGPLSHLPIHAAGRHGTGCNKTVMDRAMSSYSSSIKALLHGRSRVKSNAEEISKALLVSMDTTAGQRPLPFAGDEIAMLQGLCQQLQLEAVHPEQKRKQDVLTMLQTCSIFHFAGHGKSHSSNPSKSCLLLDDWQTNPLCVADLRDNWLQGRSPFLAYLSACSTGSSNNDSLADEAVHLVSACQLAGFRHVIGTLWAVSDRHCLNVTRTFYETLQKEGTTDHAVCKGLHEAVLHLRNMDLKSRETRAIKTTRQPLNPFLEWRSVTSSAQRPAEIAPPSKTSLSRYIGLLRPRDQWHTHELLSQELRESFPRDSLSPEPDAMLEVYSHERDAKFCDDDEAEEVPTLSPLLWAPYFHFGV</sequence>
<proteinExistence type="predicted"/>
<dbReference type="PANTHER" id="PTHR19959">
    <property type="entry name" value="KINESIN LIGHT CHAIN"/>
    <property type="match status" value="1"/>
</dbReference>
<keyword evidence="3" id="KW-1185">Reference proteome</keyword>
<dbReference type="InterPro" id="IPR011990">
    <property type="entry name" value="TPR-like_helical_dom_sf"/>
</dbReference>
<dbReference type="Proteomes" id="UP001610335">
    <property type="component" value="Unassembled WGS sequence"/>
</dbReference>
<dbReference type="Pfam" id="PF12770">
    <property type="entry name" value="CHAT"/>
    <property type="match status" value="1"/>
</dbReference>